<proteinExistence type="predicted"/>
<accession>A0ABV2HFV6</accession>
<protein>
    <submittedName>
        <fullName evidence="1">Uncharacterized protein</fullName>
    </submittedName>
</protein>
<sequence>MFFSILKDDEEDGKVLKGNSKSRNDSPLNIIVVVSDSITMELQKAA</sequence>
<evidence type="ECO:0000313" key="1">
    <source>
        <dbReference type="EMBL" id="MET3589424.1"/>
    </source>
</evidence>
<dbReference type="Proteomes" id="UP001549086">
    <property type="component" value="Unassembled WGS sequence"/>
</dbReference>
<organism evidence="1 2">
    <name type="scientific">Bartonella silvatica</name>
    <dbReference type="NCBI Taxonomy" id="357760"/>
    <lineage>
        <taxon>Bacteria</taxon>
        <taxon>Pseudomonadati</taxon>
        <taxon>Pseudomonadota</taxon>
        <taxon>Alphaproteobacteria</taxon>
        <taxon>Hyphomicrobiales</taxon>
        <taxon>Bartonellaceae</taxon>
        <taxon>Bartonella</taxon>
    </lineage>
</organism>
<comment type="caution">
    <text evidence="1">The sequence shown here is derived from an EMBL/GenBank/DDBJ whole genome shotgun (WGS) entry which is preliminary data.</text>
</comment>
<name>A0ABV2HFV6_9HYPH</name>
<dbReference type="EMBL" id="JBEPLI010000002">
    <property type="protein sequence ID" value="MET3589424.1"/>
    <property type="molecule type" value="Genomic_DNA"/>
</dbReference>
<keyword evidence="2" id="KW-1185">Reference proteome</keyword>
<reference evidence="1 2" key="1">
    <citation type="submission" date="2024-06" db="EMBL/GenBank/DDBJ databases">
        <title>Genomic Encyclopedia of Type Strains, Phase IV (KMG-IV): sequencing the most valuable type-strain genomes for metagenomic binning, comparative biology and taxonomic classification.</title>
        <authorList>
            <person name="Goeker M."/>
        </authorList>
    </citation>
    <scope>NUCLEOTIDE SEQUENCE [LARGE SCALE GENOMIC DNA]</scope>
    <source>
        <strain evidence="1 2">DSM 23649</strain>
    </source>
</reference>
<gene>
    <name evidence="1" type="ORF">ABID23_000501</name>
</gene>
<evidence type="ECO:0000313" key="2">
    <source>
        <dbReference type="Proteomes" id="UP001549086"/>
    </source>
</evidence>